<evidence type="ECO:0000313" key="2">
    <source>
        <dbReference type="EMBL" id="MCK1792000.1"/>
    </source>
</evidence>
<dbReference type="InterPro" id="IPR036249">
    <property type="entry name" value="Thioredoxin-like_sf"/>
</dbReference>
<keyword evidence="1" id="KW-0732">Signal</keyword>
<dbReference type="Proteomes" id="UP001299876">
    <property type="component" value="Unassembled WGS sequence"/>
</dbReference>
<sequence>MKTYVAIVMALLLQAPVDARSQLSSSPIPDFTATVLTGEKVSSAQLIGQPTVLIITPSTDAATDTRLWAEALRKNVDQSGVRFIAVLAIELPFFMSEEDAIGRAKEKIPVRYQDKTWIVSESNLESALSIPRSSPKAFVFVLDAEGKIVARVEGKPNHAKLYEVKRALRSID</sequence>
<feature type="signal peptide" evidence="1">
    <location>
        <begin position="1"/>
        <end position="19"/>
    </location>
</feature>
<keyword evidence="3" id="KW-1185">Reference proteome</keyword>
<accession>A0ABT0F1W5</accession>
<protein>
    <recommendedName>
        <fullName evidence="4">Thioredoxin domain-containing protein</fullName>
    </recommendedName>
</protein>
<evidence type="ECO:0000256" key="1">
    <source>
        <dbReference type="SAM" id="SignalP"/>
    </source>
</evidence>
<dbReference type="RefSeq" id="WP_247292269.1">
    <property type="nucleotide sequence ID" value="NZ_JAKNRW010000015.1"/>
</dbReference>
<dbReference type="Gene3D" id="3.40.30.10">
    <property type="entry name" value="Glutaredoxin"/>
    <property type="match status" value="1"/>
</dbReference>
<proteinExistence type="predicted"/>
<feature type="chain" id="PRO_5047450108" description="Thioredoxin domain-containing protein" evidence="1">
    <location>
        <begin position="20"/>
        <end position="172"/>
    </location>
</feature>
<evidence type="ECO:0008006" key="4">
    <source>
        <dbReference type="Google" id="ProtNLM"/>
    </source>
</evidence>
<gene>
    <name evidence="2" type="ORF">L9059_17760</name>
</gene>
<comment type="caution">
    <text evidence="2">The sequence shown here is derived from an EMBL/GenBank/DDBJ whole genome shotgun (WGS) entry which is preliminary data.</text>
</comment>
<name>A0ABT0F1W5_9PSED</name>
<reference evidence="2 3" key="1">
    <citation type="submission" date="2022-02" db="EMBL/GenBank/DDBJ databases">
        <title>Comparative genomics of the first Antarctic Pseudomonas spp. capable of biotransforming 2,4,6-Trinitrotoluene.</title>
        <authorList>
            <person name="Cabrera M.A."/>
            <person name="Marquez S.L."/>
            <person name="Perez-Donoso J.M."/>
        </authorList>
    </citation>
    <scope>NUCLEOTIDE SEQUENCE [LARGE SCALE GENOMIC DNA]</scope>
    <source>
        <strain evidence="2 3">TNT19</strain>
    </source>
</reference>
<dbReference type="EMBL" id="JAKNRW010000015">
    <property type="protein sequence ID" value="MCK1792000.1"/>
    <property type="molecule type" value="Genomic_DNA"/>
</dbReference>
<evidence type="ECO:0000313" key="3">
    <source>
        <dbReference type="Proteomes" id="UP001299876"/>
    </source>
</evidence>
<organism evidence="2 3">
    <name type="scientific">Pseudomonas violetae</name>
    <dbReference type="NCBI Taxonomy" id="2915813"/>
    <lineage>
        <taxon>Bacteria</taxon>
        <taxon>Pseudomonadati</taxon>
        <taxon>Pseudomonadota</taxon>
        <taxon>Gammaproteobacteria</taxon>
        <taxon>Pseudomonadales</taxon>
        <taxon>Pseudomonadaceae</taxon>
        <taxon>Pseudomonas</taxon>
    </lineage>
</organism>
<dbReference type="SUPFAM" id="SSF52833">
    <property type="entry name" value="Thioredoxin-like"/>
    <property type="match status" value="1"/>
</dbReference>